<feature type="region of interest" description="Disordered" evidence="2">
    <location>
        <begin position="51"/>
        <end position="189"/>
    </location>
</feature>
<dbReference type="InterPro" id="IPR030385">
    <property type="entry name" value="G_IRG_dom"/>
</dbReference>
<evidence type="ECO:0000256" key="1">
    <source>
        <dbReference type="ARBA" id="ARBA00005429"/>
    </source>
</evidence>
<dbReference type="PROSITE" id="PS51716">
    <property type="entry name" value="G_IRG"/>
    <property type="match status" value="1"/>
</dbReference>
<dbReference type="PANTHER" id="PTHR14143">
    <property type="entry name" value="INTERFERON-INDUCIBLE GTPASE FAMILY MEMBER"/>
    <property type="match status" value="1"/>
</dbReference>
<dbReference type="InterPro" id="IPR007743">
    <property type="entry name" value="Immunity-related_GTPase-like"/>
</dbReference>
<feature type="domain" description="IRG-type G" evidence="4">
    <location>
        <begin position="220"/>
        <end position="406"/>
    </location>
</feature>
<keyword evidence="6" id="KW-1185">Reference proteome</keyword>
<gene>
    <name evidence="5" type="ORF">CVT24_011385</name>
</gene>
<comment type="similarity">
    <text evidence="1">Belongs to the TRAFAC class dynamin-like GTPase superfamily. IRG family.</text>
</comment>
<name>A0A409VG42_9AGAR</name>
<accession>A0A409VG42</accession>
<dbReference type="AlphaFoldDB" id="A0A409VG42"/>
<dbReference type="OrthoDB" id="422720at2759"/>
<evidence type="ECO:0000259" key="4">
    <source>
        <dbReference type="PROSITE" id="PS51716"/>
    </source>
</evidence>
<dbReference type="GO" id="GO:0005525">
    <property type="term" value="F:GTP binding"/>
    <property type="evidence" value="ECO:0007669"/>
    <property type="project" value="InterPro"/>
</dbReference>
<dbReference type="Proteomes" id="UP000284842">
    <property type="component" value="Unassembled WGS sequence"/>
</dbReference>
<comment type="caution">
    <text evidence="5">The sequence shown here is derived from an EMBL/GenBank/DDBJ whole genome shotgun (WGS) entry which is preliminary data.</text>
</comment>
<keyword evidence="3" id="KW-0472">Membrane</keyword>
<organism evidence="5 6">
    <name type="scientific">Panaeolus cyanescens</name>
    <dbReference type="NCBI Taxonomy" id="181874"/>
    <lineage>
        <taxon>Eukaryota</taxon>
        <taxon>Fungi</taxon>
        <taxon>Dikarya</taxon>
        <taxon>Basidiomycota</taxon>
        <taxon>Agaricomycotina</taxon>
        <taxon>Agaricomycetes</taxon>
        <taxon>Agaricomycetidae</taxon>
        <taxon>Agaricales</taxon>
        <taxon>Agaricineae</taxon>
        <taxon>Galeropsidaceae</taxon>
        <taxon>Panaeolus</taxon>
    </lineage>
</organism>
<protein>
    <recommendedName>
        <fullName evidence="4">IRG-type G domain-containing protein</fullName>
    </recommendedName>
</protein>
<reference evidence="5 6" key="1">
    <citation type="journal article" date="2018" name="Evol. Lett.">
        <title>Horizontal gene cluster transfer increased hallucinogenic mushroom diversity.</title>
        <authorList>
            <person name="Reynolds H.T."/>
            <person name="Vijayakumar V."/>
            <person name="Gluck-Thaler E."/>
            <person name="Korotkin H.B."/>
            <person name="Matheny P.B."/>
            <person name="Slot J.C."/>
        </authorList>
    </citation>
    <scope>NUCLEOTIDE SEQUENCE [LARGE SCALE GENOMIC DNA]</scope>
    <source>
        <strain evidence="5 6">2629</strain>
    </source>
</reference>
<feature type="transmembrane region" description="Helical" evidence="3">
    <location>
        <begin position="6"/>
        <end position="37"/>
    </location>
</feature>
<sequence length="428" mass="48631">MGFFDFVFAAVGTVVVAANVIFNPIGTAAVFTIHAVLSSIQDSKEAEFKAAQKKAQQEAEEVKRREEEARAAEIAAEEARQRAEEARLAEEEARRRAEEEEERRRVADEEERREREARMREMEEAMRRAEEERRRAERAEEEMKRQAEEAQRQARDARKQAEETMRQAEQARRQAEEARKRAEEARKDAEDRLMRGIPPEFHPTEEDKARFRRRYGLQRGKFNIAIVGESGMGKSTLLNSIRGLSPGDEGAAAAGFDETTEEVQGYADPHVPLITWYDVPGANTPRVRGWTYFVNQGLYVFDAVIVVFADRFTETAGTLLSNANKCGMMSLLVRTKADQLIRGAKEDSYPPLSDQAAREKVVKNTRNMVAKNLQKLGLPDQRVYILSKAAMKQWVLRRDVSGVIDEMEFLDDVVRPLEAAFTTADGVQ</sequence>
<dbReference type="GO" id="GO:0016020">
    <property type="term" value="C:membrane"/>
    <property type="evidence" value="ECO:0007669"/>
    <property type="project" value="InterPro"/>
</dbReference>
<dbReference type="PANTHER" id="PTHR14143:SF1">
    <property type="entry name" value="IRG-TYPE G DOMAIN-CONTAINING PROTEIN"/>
    <property type="match status" value="1"/>
</dbReference>
<dbReference type="SUPFAM" id="SSF52540">
    <property type="entry name" value="P-loop containing nucleoside triphosphate hydrolases"/>
    <property type="match status" value="1"/>
</dbReference>
<evidence type="ECO:0000256" key="3">
    <source>
        <dbReference type="SAM" id="Phobius"/>
    </source>
</evidence>
<proteinExistence type="inferred from homology"/>
<evidence type="ECO:0000313" key="5">
    <source>
        <dbReference type="EMBL" id="PPQ65201.1"/>
    </source>
</evidence>
<dbReference type="Pfam" id="PF05049">
    <property type="entry name" value="IIGP"/>
    <property type="match status" value="1"/>
</dbReference>
<dbReference type="InterPro" id="IPR027417">
    <property type="entry name" value="P-loop_NTPase"/>
</dbReference>
<evidence type="ECO:0000256" key="2">
    <source>
        <dbReference type="SAM" id="MobiDB-lite"/>
    </source>
</evidence>
<keyword evidence="3" id="KW-0812">Transmembrane</keyword>
<keyword evidence="3" id="KW-1133">Transmembrane helix</keyword>
<dbReference type="EMBL" id="NHTK01006070">
    <property type="protein sequence ID" value="PPQ65201.1"/>
    <property type="molecule type" value="Genomic_DNA"/>
</dbReference>
<dbReference type="InParanoid" id="A0A409VG42"/>
<dbReference type="Gene3D" id="3.40.50.300">
    <property type="entry name" value="P-loop containing nucleotide triphosphate hydrolases"/>
    <property type="match status" value="1"/>
</dbReference>
<dbReference type="STRING" id="181874.A0A409VG42"/>
<evidence type="ECO:0000313" key="6">
    <source>
        <dbReference type="Proteomes" id="UP000284842"/>
    </source>
</evidence>